<reference evidence="1 2" key="1">
    <citation type="submission" date="2019-05" db="EMBL/GenBank/DDBJ databases">
        <title>Emergence of the Ug99 lineage of the wheat stem rust pathogen through somatic hybridization.</title>
        <authorList>
            <person name="Li F."/>
            <person name="Upadhyaya N.M."/>
            <person name="Sperschneider J."/>
            <person name="Matny O."/>
            <person name="Nguyen-Phuc H."/>
            <person name="Mago R."/>
            <person name="Raley C."/>
            <person name="Miller M.E."/>
            <person name="Silverstein K.A.T."/>
            <person name="Henningsen E."/>
            <person name="Hirsch C.D."/>
            <person name="Visser B."/>
            <person name="Pretorius Z.A."/>
            <person name="Steffenson B.J."/>
            <person name="Schwessinger B."/>
            <person name="Dodds P.N."/>
            <person name="Figueroa M."/>
        </authorList>
    </citation>
    <scope>NUCLEOTIDE SEQUENCE [LARGE SCALE GENOMIC DNA]</scope>
    <source>
        <strain evidence="1 2">Ug99</strain>
    </source>
</reference>
<protein>
    <submittedName>
        <fullName evidence="1">Uncharacterized protein</fullName>
    </submittedName>
</protein>
<comment type="caution">
    <text evidence="1">The sequence shown here is derived from an EMBL/GenBank/DDBJ whole genome shotgun (WGS) entry which is preliminary data.</text>
</comment>
<name>A0A5B0MGR1_PUCGR</name>
<organism evidence="1 2">
    <name type="scientific">Puccinia graminis f. sp. tritici</name>
    <dbReference type="NCBI Taxonomy" id="56615"/>
    <lineage>
        <taxon>Eukaryota</taxon>
        <taxon>Fungi</taxon>
        <taxon>Dikarya</taxon>
        <taxon>Basidiomycota</taxon>
        <taxon>Pucciniomycotina</taxon>
        <taxon>Pucciniomycetes</taxon>
        <taxon>Pucciniales</taxon>
        <taxon>Pucciniaceae</taxon>
        <taxon>Puccinia</taxon>
    </lineage>
</organism>
<proteinExistence type="predicted"/>
<dbReference type="EMBL" id="VDEP01000471">
    <property type="protein sequence ID" value="KAA1075932.1"/>
    <property type="molecule type" value="Genomic_DNA"/>
</dbReference>
<gene>
    <name evidence="1" type="ORF">PGTUg99_029393</name>
</gene>
<evidence type="ECO:0000313" key="2">
    <source>
        <dbReference type="Proteomes" id="UP000325313"/>
    </source>
</evidence>
<dbReference type="Proteomes" id="UP000325313">
    <property type="component" value="Unassembled WGS sequence"/>
</dbReference>
<sequence length="100" mass="11364">MSSVSLSQRPDDQVTGKVAKLAPSTAFDDSSSLSLTQERTYSYFRTLSTVPPAGLLDSVQKKYKQWPVKPNRLRHLDQFPRVHSRYRHRFAQGPSTAISR</sequence>
<evidence type="ECO:0000313" key="1">
    <source>
        <dbReference type="EMBL" id="KAA1075932.1"/>
    </source>
</evidence>
<accession>A0A5B0MGR1</accession>
<dbReference type="AlphaFoldDB" id="A0A5B0MGR1"/>